<dbReference type="InterPro" id="IPR011079">
    <property type="entry name" value="Ala_racemase_C"/>
</dbReference>
<gene>
    <name evidence="6" type="primary">alr</name>
    <name evidence="6" type="ORF">ACFFK0_12355</name>
</gene>
<evidence type="ECO:0000259" key="5">
    <source>
        <dbReference type="SMART" id="SM01005"/>
    </source>
</evidence>
<evidence type="ECO:0000256" key="1">
    <source>
        <dbReference type="ARBA" id="ARBA00001933"/>
    </source>
</evidence>
<dbReference type="GO" id="GO:0008784">
    <property type="term" value="F:alanine racemase activity"/>
    <property type="evidence" value="ECO:0007669"/>
    <property type="project" value="UniProtKB-EC"/>
</dbReference>
<proteinExistence type="inferred from homology"/>
<dbReference type="InterPro" id="IPR000821">
    <property type="entry name" value="Ala_racemase"/>
</dbReference>
<comment type="catalytic activity">
    <reaction evidence="4">
        <text>L-alanine = D-alanine</text>
        <dbReference type="Rhea" id="RHEA:20249"/>
        <dbReference type="ChEBI" id="CHEBI:57416"/>
        <dbReference type="ChEBI" id="CHEBI:57972"/>
        <dbReference type="EC" id="5.1.1.1"/>
    </reaction>
</comment>
<accession>A0ABV6DKQ6</accession>
<comment type="pathway">
    <text evidence="4">Amino-acid biosynthesis; D-alanine biosynthesis; D-alanine from L-alanine: step 1/1.</text>
</comment>
<feature type="binding site" evidence="4">
    <location>
        <position position="140"/>
    </location>
    <ligand>
        <name>substrate</name>
    </ligand>
</feature>
<dbReference type="InterPro" id="IPR001608">
    <property type="entry name" value="Ala_racemase_N"/>
</dbReference>
<evidence type="ECO:0000256" key="2">
    <source>
        <dbReference type="ARBA" id="ARBA00022898"/>
    </source>
</evidence>
<feature type="active site" description="Proton acceptor; specific for L-alanine" evidence="4">
    <location>
        <position position="271"/>
    </location>
</feature>
<keyword evidence="3 4" id="KW-0413">Isomerase</keyword>
<dbReference type="Pfam" id="PF00842">
    <property type="entry name" value="Ala_racemase_C"/>
    <property type="match status" value="1"/>
</dbReference>
<dbReference type="NCBIfam" id="TIGR00492">
    <property type="entry name" value="alr"/>
    <property type="match status" value="1"/>
</dbReference>
<evidence type="ECO:0000313" key="6">
    <source>
        <dbReference type="EMBL" id="MFC0213231.1"/>
    </source>
</evidence>
<dbReference type="EMBL" id="JBHLWN010000048">
    <property type="protein sequence ID" value="MFC0213231.1"/>
    <property type="molecule type" value="Genomic_DNA"/>
</dbReference>
<dbReference type="SUPFAM" id="SSF51419">
    <property type="entry name" value="PLP-binding barrel"/>
    <property type="match status" value="1"/>
</dbReference>
<feature type="modified residue" description="N6-(pyridoxal phosphate)lysine" evidence="4">
    <location>
        <position position="39"/>
    </location>
</feature>
<dbReference type="SUPFAM" id="SSF50621">
    <property type="entry name" value="Alanine racemase C-terminal domain-like"/>
    <property type="match status" value="1"/>
</dbReference>
<evidence type="ECO:0000313" key="7">
    <source>
        <dbReference type="Proteomes" id="UP001589776"/>
    </source>
</evidence>
<dbReference type="PROSITE" id="PS00395">
    <property type="entry name" value="ALANINE_RACEMASE"/>
    <property type="match status" value="1"/>
</dbReference>
<dbReference type="InterPro" id="IPR009006">
    <property type="entry name" value="Ala_racemase/Decarboxylase_C"/>
</dbReference>
<feature type="domain" description="Alanine racemase C-terminal" evidence="5">
    <location>
        <begin position="250"/>
        <end position="378"/>
    </location>
</feature>
<organism evidence="6 7">
    <name type="scientific">Paenibacillus chartarius</name>
    <dbReference type="NCBI Taxonomy" id="747481"/>
    <lineage>
        <taxon>Bacteria</taxon>
        <taxon>Bacillati</taxon>
        <taxon>Bacillota</taxon>
        <taxon>Bacilli</taxon>
        <taxon>Bacillales</taxon>
        <taxon>Paenibacillaceae</taxon>
        <taxon>Paenibacillus</taxon>
    </lineage>
</organism>
<sequence length="400" mass="44107">MDSYYRPTYIEVSLDALDHNIKAFRQSLAEDIAIVAVVKADAYGHGAVEISKQAIRSGADYLAVAFLDEALELRQAGIDAPILALGYTPPEGLELARRHGITINVYSPEVLEAMALLHPAQPGEASALKVHVKIDSGMGRLGLHREDEAIAYIDRLLHMPGIEVEGLFTHYANADELDKTYTLEQHRKFTRVVNHFQSKGVHFRYIHAGNSAAAIDTPELTYNMARLGISMYGLYPSDEVARSKIELKPVLSLKTGIVHLKTLPPGSGVSYGTKYYTTTDEKIATLPIGYADGFSRMLSGKAQALIRGHKVPIVGRICMDQCMANVSEVPDVSQGDEVTLIGTQGGHTITVEEVADQLGTINYEIICMISHRVPRVYTREGRVVQRINPLLRHVFHTFTM</sequence>
<dbReference type="Proteomes" id="UP001589776">
    <property type="component" value="Unassembled WGS sequence"/>
</dbReference>
<evidence type="ECO:0000256" key="4">
    <source>
        <dbReference type="HAMAP-Rule" id="MF_01201"/>
    </source>
</evidence>
<feature type="active site" description="Proton acceptor; specific for D-alanine" evidence="4">
    <location>
        <position position="39"/>
    </location>
</feature>
<dbReference type="InterPro" id="IPR029066">
    <property type="entry name" value="PLP-binding_barrel"/>
</dbReference>
<dbReference type="CDD" id="cd00430">
    <property type="entry name" value="PLPDE_III_AR"/>
    <property type="match status" value="1"/>
</dbReference>
<dbReference type="Gene3D" id="2.40.37.10">
    <property type="entry name" value="Lyase, Ornithine Decarboxylase, Chain A, domain 1"/>
    <property type="match status" value="1"/>
</dbReference>
<protein>
    <recommendedName>
        <fullName evidence="4">Alanine racemase</fullName>
        <ecNumber evidence="4">5.1.1.1</ecNumber>
    </recommendedName>
</protein>
<comment type="caution">
    <text evidence="6">The sequence shown here is derived from an EMBL/GenBank/DDBJ whole genome shotgun (WGS) entry which is preliminary data.</text>
</comment>
<dbReference type="PANTHER" id="PTHR30511">
    <property type="entry name" value="ALANINE RACEMASE"/>
    <property type="match status" value="1"/>
</dbReference>
<reference evidence="6 7" key="1">
    <citation type="submission" date="2024-09" db="EMBL/GenBank/DDBJ databases">
        <authorList>
            <person name="Sun Q."/>
            <person name="Mori K."/>
        </authorList>
    </citation>
    <scope>NUCLEOTIDE SEQUENCE [LARGE SCALE GENOMIC DNA]</scope>
    <source>
        <strain evidence="6 7">CCM 7759</strain>
    </source>
</reference>
<dbReference type="PRINTS" id="PR00992">
    <property type="entry name" value="ALARACEMASE"/>
</dbReference>
<comment type="cofactor">
    <cofactor evidence="1 4">
        <name>pyridoxal 5'-phosphate</name>
        <dbReference type="ChEBI" id="CHEBI:597326"/>
    </cofactor>
</comment>
<name>A0ABV6DKQ6_9BACL</name>
<comment type="function">
    <text evidence="4">Catalyzes the interconversion of L-alanine and D-alanine. May also act on other amino acids.</text>
</comment>
<dbReference type="SMART" id="SM01005">
    <property type="entry name" value="Ala_racemase_C"/>
    <property type="match status" value="1"/>
</dbReference>
<dbReference type="HAMAP" id="MF_01201">
    <property type="entry name" value="Ala_racemase"/>
    <property type="match status" value="1"/>
</dbReference>
<comment type="similarity">
    <text evidence="4">Belongs to the alanine racemase family.</text>
</comment>
<keyword evidence="2 4" id="KW-0663">Pyridoxal phosphate</keyword>
<dbReference type="Pfam" id="PF01168">
    <property type="entry name" value="Ala_racemase_N"/>
    <property type="match status" value="1"/>
</dbReference>
<keyword evidence="7" id="KW-1185">Reference proteome</keyword>
<feature type="binding site" evidence="4">
    <location>
        <position position="319"/>
    </location>
    <ligand>
        <name>substrate</name>
    </ligand>
</feature>
<dbReference type="RefSeq" id="WP_377470515.1">
    <property type="nucleotide sequence ID" value="NZ_JBHLWN010000048.1"/>
</dbReference>
<dbReference type="Gene3D" id="3.20.20.10">
    <property type="entry name" value="Alanine racemase"/>
    <property type="match status" value="1"/>
</dbReference>
<dbReference type="PANTHER" id="PTHR30511:SF0">
    <property type="entry name" value="ALANINE RACEMASE, CATABOLIC-RELATED"/>
    <property type="match status" value="1"/>
</dbReference>
<dbReference type="EC" id="5.1.1.1" evidence="4"/>
<evidence type="ECO:0000256" key="3">
    <source>
        <dbReference type="ARBA" id="ARBA00023235"/>
    </source>
</evidence>
<dbReference type="InterPro" id="IPR020622">
    <property type="entry name" value="Ala_racemase_pyridoxalP-BS"/>
</dbReference>